<keyword evidence="2" id="KW-1185">Reference proteome</keyword>
<organism evidence="1 2">
    <name type="scientific">Paraglomus brasilianum</name>
    <dbReference type="NCBI Taxonomy" id="144538"/>
    <lineage>
        <taxon>Eukaryota</taxon>
        <taxon>Fungi</taxon>
        <taxon>Fungi incertae sedis</taxon>
        <taxon>Mucoromycota</taxon>
        <taxon>Glomeromycotina</taxon>
        <taxon>Glomeromycetes</taxon>
        <taxon>Paraglomerales</taxon>
        <taxon>Paraglomeraceae</taxon>
        <taxon>Paraglomus</taxon>
    </lineage>
</organism>
<reference evidence="1" key="1">
    <citation type="submission" date="2021-06" db="EMBL/GenBank/DDBJ databases">
        <authorList>
            <person name="Kallberg Y."/>
            <person name="Tangrot J."/>
            <person name="Rosling A."/>
        </authorList>
    </citation>
    <scope>NUCLEOTIDE SEQUENCE</scope>
    <source>
        <strain evidence="1">BR232B</strain>
    </source>
</reference>
<protein>
    <submittedName>
        <fullName evidence="1">9626_t:CDS:1</fullName>
    </submittedName>
</protein>
<dbReference type="OrthoDB" id="2507187at2759"/>
<evidence type="ECO:0000313" key="2">
    <source>
        <dbReference type="Proteomes" id="UP000789739"/>
    </source>
</evidence>
<evidence type="ECO:0000313" key="1">
    <source>
        <dbReference type="EMBL" id="CAG8669753.1"/>
    </source>
</evidence>
<dbReference type="AlphaFoldDB" id="A0A9N9ECV4"/>
<proteinExistence type="predicted"/>
<dbReference type="EMBL" id="CAJVPI010004736">
    <property type="protein sequence ID" value="CAG8669753.1"/>
    <property type="molecule type" value="Genomic_DNA"/>
</dbReference>
<gene>
    <name evidence="1" type="ORF">PBRASI_LOCUS11240</name>
</gene>
<comment type="caution">
    <text evidence="1">The sequence shown here is derived from an EMBL/GenBank/DDBJ whole genome shotgun (WGS) entry which is preliminary data.</text>
</comment>
<accession>A0A9N9ECV4</accession>
<feature type="non-terminal residue" evidence="1">
    <location>
        <position position="208"/>
    </location>
</feature>
<dbReference type="Proteomes" id="UP000789739">
    <property type="component" value="Unassembled WGS sequence"/>
</dbReference>
<sequence length="208" mass="23501">MAGNALATSTSSAGTANATLFRDEYDKSGDAVRNGIVENIGTYFTQQNVVRTVATKMGLLLKTQTLTMASKPPPDQQVLRQAVAEAFDVNYLKSAPRNDEYVVELKTKKRTKLLTAAMWWDYHVKNDKTRIEFWTKVAAKADDVYNNNLKDYLDSNSCLNPEQLSIFDAVIMAVENQQLLYFCGWPWRFRDLMKAVDPDLQNQPFGGK</sequence>
<name>A0A9N9ECV4_9GLOM</name>